<organism evidence="5 6">
    <name type="scientific">Burkholderia anthina</name>
    <dbReference type="NCBI Taxonomy" id="179879"/>
    <lineage>
        <taxon>Bacteria</taxon>
        <taxon>Pseudomonadati</taxon>
        <taxon>Pseudomonadota</taxon>
        <taxon>Betaproteobacteria</taxon>
        <taxon>Burkholderiales</taxon>
        <taxon>Burkholderiaceae</taxon>
        <taxon>Burkholderia</taxon>
        <taxon>Burkholderia cepacia complex</taxon>
    </lineage>
</organism>
<dbReference type="Pfam" id="PF13550">
    <property type="entry name" value="Phage-tail_3"/>
    <property type="match status" value="1"/>
</dbReference>
<dbReference type="EMBL" id="CABVLY010000019">
    <property type="protein sequence ID" value="VVU51909.1"/>
    <property type="molecule type" value="Genomic_DNA"/>
</dbReference>
<dbReference type="InterPro" id="IPR053171">
    <property type="entry name" value="Viral_Tip_Attach_Protein"/>
</dbReference>
<evidence type="ECO:0000313" key="6">
    <source>
        <dbReference type="Proteomes" id="UP000494201"/>
    </source>
</evidence>
<sequence>MKKLYAESGPKRISGAKGGGGGGGGSESPDSLHSIARAKALDIVSEGQIEGLINGLQSVYLDGTPIQNADGSVNFQNYSVDVRTGTVDQDFIAGFPAVERESAVGVPLTSDAPWVRQVQNTQLTAVRIRFGLPALQKNDPSAGAVGYRVEYAIDLSVDGGSYAQVLKGAFDGKTTSLYERSHRIELPRAKTGWLVRVRRITPNAHSALIADTVNIEAIAEVIDRKLRYPMTALVGMTFDARSFSQVPVRSYGVRGLIIRVPSNYDPTTRTYSAVWDGTFKMAWSNNPAWVFYDLLLNARYGLGKNVDASMVDKWGLYEIARYCDVMVSDGRGGVEPRFTCNCVIQSAADAFKVLQDLASVFRGIAYWGPGAVVASADMPSDPVYVYTAANVIDGAFRYVGSERKTRYTVALVSYNDPTNQYKQAVEYVPDDDGIARYGVVKTQVTAFGCTSQAQAHRLGLWILLTSRYESGSVSFQVGMDGVLVGPGQVIAIADPKKAGARMGGRVRSAVGNVITLDKAPTVAAGDRFTAILPSGLAQTRAVKSVDGDVLTLVDRFDADPIPGAVWMLESDKLAAQLYRVVSVQESDDEGQIAYTITATKHEPGKYAAIDDGAQIQQRPITVVPPSVQGPPTNVRITTYSVIDQGIAKTNMVIAWDAADKAVTYLPEWRKDNGDWVSVAQTGGLQVEIPGIYQGRYVARVRAQNVMNVTSLPAVSAETTLNGKTTPPPAVASLKAAGVVYGINLDWAFPADGTAADTQRTEIWQSRTTNRADAIKLSDFAYPQASTSMQGLAPGQVFYFWARLVDRSGNVGSWFPASGPGVQGQPTTDEEAYDEYFKGKISHSSLNEDLQKPIDAIPSIQKDVSSNATAIAKEVSDRTSAITAEATARANADNAEAATRAKALADEVLARNAAIAAEATVRSAQIEQEVADRIAAIKKEAEERQAALAAETSARTTAIAGEASARDAAIKAASDVQARELADQAAKLGASIASEQSARQSADSSLSSRIDTNTAAIGKNTSAIQSEQVARASAVDAEANQRELLATQLRGGYDGADLSKVTSGLIGQERDARVTQYESVVQQITQLQAGVGEQFDYAQIWYFTNGVDGWTAQSGTPTVTASWMKPPAVAKGYVQSPASLDINGDEYRQVRLRIRKTGNPGWYGFVGRNIAGTWSNLAIPEPDYDESGIAVVMLNEAWSGSVSQLRVYLALEPTAKDFFEIDWVAVGRPAPGASSAALTSEAMARATADTAETTARQQLSVKLTGLQDPANGKLESLPSGLLVDERNARVAADSANASAITSLQVSVGQNAGAIQTESNTRATADAALSTRIDTVSATTNANKADISSEVTARTNADTALGKRIDTVTADVGANKASITAEQQARADADTALGKRVDAVTATAAANAAAITQEQSARADGDTANANSIAAVQAQTDAKNTTFRQSVTPIAKAINDVWIDLGSTNLLRSSQDFTTGSWSKQRASVVAAAIAAPDGTQTAQRLVEATNTDSSAHYFDQTPAGLDTTGTYTRSVFVKAAERSCVFLAVYCAHNTGSYARVIFSAETGKFSGAAATNGVQSFAAFPLADGWWRISQTLKFTTADTAFIVRTGVALNATEFNYNGDGASGVYVWGAQLEALAGAGRYVPTAANIVSTVGNNSLLVWDGTDWVLSQDAGLANNAAAIATEADARVSADSALATRIDSVTASAAANSAAITGEQKARADADGALSTRIDAVTATANGNKAAISSETSARASADTALSTRIDSLGSTVAGNTAAISAEQSARADADSALGKRVDSVTADVGANKSAIATEQQARADADTALGKRVDTVAATAAANGAAITQEKTARADGDAANAESIALVQAQTNAKNTTFRQSITPVAKAVNDVWIDLGSTNLIRYSEDYTNGAWSKVRCSIVKDAIAAPAGSGKAQKLVESTDDGEHYVDQYPNIDPTRPFTRSLYVKAGERAKLQIKVFCRNNTGTFGGVVFDATSGAFSAPGLSKGSHSYEATPLSAGWWRVTYTAQFTTSDTSIILRTQVYNGSTTYVGDGTSGIYVWGQQLEALAGAGRYIPTGNDAVSTVGNNNLLVWDGGAWALSQDIGLANNSAAISTESSARATADDALSGRIDTVSASAAANSAALVAEQKARADADSALSSRVDAVTATANSNKSAIASEQTARTDADSALGKRIDTVTATASGNTAAIAAEQKARADGDSANASAISSLSSKVADANAAISSEASARASADGALSGRIDTINAAVGQNTANIGAEQKARADADSALSNRIESVSAQINVPMAGDTGQLAGSTQVMAGVYSEQSARAEADMALAQRIDTVTAQLQSDQADLFAGIQVETQARVDADSAQASQIATISAKANDNEAAVQTVAQSYADLNGRVAASYQIKTQVTTDGKTYIAGIGIGIDNNDGVVESQVLVSASRFAVVDPNNGGSSMVPFVVQGGQVFLRQAMIGTGWITNAMIGSYIQSDNYIAGRQGWRLDKSGLFEINASDGSGNRLVVDGSSVRVYDGNGVLRVRMGMW</sequence>
<dbReference type="InterPro" id="IPR032876">
    <property type="entry name" value="J_dom"/>
</dbReference>
<feature type="domain" description="Tip attachment protein J" evidence="3">
    <location>
        <begin position="349"/>
        <end position="505"/>
    </location>
</feature>
<dbReference type="Pfam" id="PF09327">
    <property type="entry name" value="Phage_Tail_Tip"/>
    <property type="match status" value="1"/>
</dbReference>
<evidence type="ECO:0000259" key="3">
    <source>
        <dbReference type="Pfam" id="PF13550"/>
    </source>
</evidence>
<dbReference type="PANTHER" id="PTHR36251">
    <property type="entry name" value="FELS-1 PROPHAGE HOST SPECIFICITY PROTEIN-RELATED"/>
    <property type="match status" value="1"/>
</dbReference>
<name>A0A6P2GFV1_9BURK</name>
<dbReference type="InterPro" id="IPR055385">
    <property type="entry name" value="GpJ_HDII-ins2"/>
</dbReference>
<feature type="region of interest" description="Disordered" evidence="1">
    <location>
        <begin position="1"/>
        <end position="31"/>
    </location>
</feature>
<evidence type="ECO:0000259" key="2">
    <source>
        <dbReference type="Pfam" id="PF09327"/>
    </source>
</evidence>
<dbReference type="InterPro" id="IPR015406">
    <property type="entry name" value="GpJ_CSF"/>
</dbReference>
<dbReference type="PANTHER" id="PTHR36251:SF2">
    <property type="entry name" value="GIFSY-2 PROPHAGE HOST SPECIFICITY PROTEIN J, PHAGE LAMBDA"/>
    <property type="match status" value="1"/>
</dbReference>
<gene>
    <name evidence="5" type="ORF">BAN20980_04632</name>
</gene>
<feature type="domain" description="Tip attachment protein J central straight fiber" evidence="2">
    <location>
        <begin position="2379"/>
        <end position="2516"/>
    </location>
</feature>
<feature type="compositionally biased region" description="Gly residues" evidence="1">
    <location>
        <begin position="16"/>
        <end position="26"/>
    </location>
</feature>
<dbReference type="Pfam" id="PF24801">
    <property type="entry name" value="FNIII-A_GpJ"/>
    <property type="match status" value="1"/>
</dbReference>
<dbReference type="Proteomes" id="UP000494201">
    <property type="component" value="Unassembled WGS sequence"/>
</dbReference>
<feature type="domain" description="Tip attachment protein J HDII-ins2" evidence="4">
    <location>
        <begin position="98"/>
        <end position="224"/>
    </location>
</feature>
<evidence type="ECO:0000259" key="4">
    <source>
        <dbReference type="Pfam" id="PF24801"/>
    </source>
</evidence>
<proteinExistence type="predicted"/>
<reference evidence="5 6" key="1">
    <citation type="submission" date="2019-09" db="EMBL/GenBank/DDBJ databases">
        <authorList>
            <person name="Depoorter E."/>
        </authorList>
    </citation>
    <scope>NUCLEOTIDE SEQUENCE [LARGE SCALE GENOMIC DNA]</scope>
    <source>
        <strain evidence="5">LMG 20980</strain>
    </source>
</reference>
<evidence type="ECO:0000256" key="1">
    <source>
        <dbReference type="SAM" id="MobiDB-lite"/>
    </source>
</evidence>
<accession>A0A6P2GFV1</accession>
<evidence type="ECO:0000313" key="5">
    <source>
        <dbReference type="EMBL" id="VVU51909.1"/>
    </source>
</evidence>
<protein>
    <submittedName>
        <fullName evidence="5">Host specificity protein J</fullName>
    </submittedName>
</protein>